<dbReference type="Pfam" id="PF13476">
    <property type="entry name" value="AAA_23"/>
    <property type="match status" value="1"/>
</dbReference>
<dbReference type="GO" id="GO:0006302">
    <property type="term" value="P:double-strand break repair"/>
    <property type="evidence" value="ECO:0007669"/>
    <property type="project" value="InterPro"/>
</dbReference>
<dbReference type="PANTHER" id="PTHR32114:SF2">
    <property type="entry name" value="ABC TRANSPORTER ABCH.3"/>
    <property type="match status" value="1"/>
</dbReference>
<feature type="coiled-coil region" evidence="4">
    <location>
        <begin position="403"/>
        <end position="488"/>
    </location>
</feature>
<protein>
    <recommendedName>
        <fullName evidence="3">Nuclease SbcCD subunit C</fullName>
    </recommendedName>
</protein>
<name>A0A7G9WF72_9FIRM</name>
<evidence type="ECO:0000259" key="5">
    <source>
        <dbReference type="Pfam" id="PF13476"/>
    </source>
</evidence>
<comment type="subunit">
    <text evidence="2">Heterodimer of SbcC and SbcD.</text>
</comment>
<evidence type="ECO:0000313" key="7">
    <source>
        <dbReference type="Proteomes" id="UP000516046"/>
    </source>
</evidence>
<evidence type="ECO:0000256" key="2">
    <source>
        <dbReference type="ARBA" id="ARBA00011322"/>
    </source>
</evidence>
<dbReference type="AlphaFoldDB" id="A0A7G9WF72"/>
<evidence type="ECO:0000256" key="3">
    <source>
        <dbReference type="ARBA" id="ARBA00013368"/>
    </source>
</evidence>
<feature type="domain" description="Rad50/SbcC-type AAA" evidence="5">
    <location>
        <begin position="7"/>
        <end position="165"/>
    </location>
</feature>
<dbReference type="KEGG" id="caml:H6X83_10315"/>
<evidence type="ECO:0000256" key="4">
    <source>
        <dbReference type="SAM" id="Coils"/>
    </source>
</evidence>
<comment type="similarity">
    <text evidence="1">Belongs to the SMC family. SbcC subfamily.</text>
</comment>
<dbReference type="Proteomes" id="UP000516046">
    <property type="component" value="Chromosome"/>
</dbReference>
<evidence type="ECO:0000256" key="1">
    <source>
        <dbReference type="ARBA" id="ARBA00006930"/>
    </source>
</evidence>
<dbReference type="EMBL" id="CP060696">
    <property type="protein sequence ID" value="QNO17334.1"/>
    <property type="molecule type" value="Genomic_DNA"/>
</dbReference>
<dbReference type="GO" id="GO:0016887">
    <property type="term" value="F:ATP hydrolysis activity"/>
    <property type="evidence" value="ECO:0007669"/>
    <property type="project" value="InterPro"/>
</dbReference>
<reference evidence="6 7" key="1">
    <citation type="submission" date="2020-08" db="EMBL/GenBank/DDBJ databases">
        <authorList>
            <person name="Ren C."/>
            <person name="Gu Y."/>
            <person name="Xu Y."/>
        </authorList>
    </citation>
    <scope>NUCLEOTIDE SEQUENCE [LARGE SCALE GENOMIC DNA]</scope>
    <source>
        <strain evidence="6 7">LBM18003</strain>
    </source>
</reference>
<dbReference type="PANTHER" id="PTHR32114">
    <property type="entry name" value="ABC TRANSPORTER ABCH.3"/>
    <property type="match status" value="1"/>
</dbReference>
<dbReference type="Gene3D" id="3.40.50.300">
    <property type="entry name" value="P-loop containing nucleotide triphosphate hydrolases"/>
    <property type="match status" value="1"/>
</dbReference>
<dbReference type="SUPFAM" id="SSF52540">
    <property type="entry name" value="P-loop containing nucleoside triphosphate hydrolases"/>
    <property type="match status" value="1"/>
</dbReference>
<gene>
    <name evidence="6" type="ORF">H6X83_10315</name>
</gene>
<evidence type="ECO:0000313" key="6">
    <source>
        <dbReference type="EMBL" id="QNO17334.1"/>
    </source>
</evidence>
<feature type="coiled-coil region" evidence="4">
    <location>
        <begin position="291"/>
        <end position="346"/>
    </location>
</feature>
<organism evidence="6 7">
    <name type="scientific">Caproicibacterium amylolyticum</name>
    <dbReference type="NCBI Taxonomy" id="2766537"/>
    <lineage>
        <taxon>Bacteria</taxon>
        <taxon>Bacillati</taxon>
        <taxon>Bacillota</taxon>
        <taxon>Clostridia</taxon>
        <taxon>Eubacteriales</taxon>
        <taxon>Oscillospiraceae</taxon>
        <taxon>Caproicibacterium</taxon>
    </lineage>
</organism>
<keyword evidence="7" id="KW-1185">Reference proteome</keyword>
<dbReference type="InterPro" id="IPR027417">
    <property type="entry name" value="P-loop_NTPase"/>
</dbReference>
<accession>A0A7G9WF72</accession>
<sequence>MIKLGALTLENFRGCKHYNMAFGCKAAAIYGANGAGKSTLSDGYTWLLTGKDQQGRADYNILPVGAVEGVEASVAASFIASGGGHFALRRVYKPVFTRKRGESEKHRTGNTTDYYIDEVPQKAGDYNRFIAEHIGSEEDILTVSRVDYFAQAIKPDARRERLLSLFSGGMDDAAVIAKHAELAPLAEQMGTYTIDDCTKRWKANRRKVNDDLAAIPGRIDEAERAKPAAADVETDAAAMPHLAAQRLKIKSAIDRLRSGESASGIRQQISTAKADMEQAHAEYIRKSAGGNQTLENQMAVLRQNLSTAQAAAAKHSSAATSSETLAEGLEKDISDLRQQVMDEHSKEFDAGSGKCPTCGQSYPPEMLESMHGNFNAAKAEKQAQMIASGKELSATRTGLAKQAEADRAAAQQSQTEAEHLQQKLAALQKMLVTPPAWETTADCQKRQSEIAALEQDLQKVSSAADTQIEKLEAELAPVEQQIQTVTARQSNADLVKRQDARIAELKAEEKQLGVQLAEFDSLLHLADRFVQLKAADVEAEVNGSFRTVRWKLFEMQVNGGVKACCEAQVDGKDYGSLSNAERVNAGLDIVDTLGQKMGLMLPVWIDNAESISHPLKIAAQTISLYVSDEDKTVRTEVLA</sequence>
<dbReference type="RefSeq" id="WP_212506402.1">
    <property type="nucleotide sequence ID" value="NZ_CP060696.1"/>
</dbReference>
<keyword evidence="4" id="KW-0175">Coiled coil</keyword>
<proteinExistence type="inferred from homology"/>
<dbReference type="InterPro" id="IPR038729">
    <property type="entry name" value="Rad50/SbcC_AAA"/>
</dbReference>